<feature type="transmembrane region" description="Helical" evidence="1">
    <location>
        <begin position="358"/>
        <end position="377"/>
    </location>
</feature>
<evidence type="ECO:0000313" key="3">
    <source>
        <dbReference type="Proteomes" id="UP000009062"/>
    </source>
</evidence>
<proteinExistence type="predicted"/>
<keyword evidence="1" id="KW-0812">Transmembrane</keyword>
<name>H6QAH8_PYROT</name>
<dbReference type="KEGG" id="pog:Pogu_1431"/>
<evidence type="ECO:0000313" key="2">
    <source>
        <dbReference type="EMBL" id="AFA39458.1"/>
    </source>
</evidence>
<keyword evidence="1" id="KW-1133">Transmembrane helix</keyword>
<accession>H6QAH8</accession>
<sequence>MNKLPALVIAALLLAAAANALIESFNHPPSCDACHSDSVRADSQALSGLTMGPAAGSCDPSEQECVWSHQILTGVDVWMACENCHAAIANSIKGGPGSVHARLQTNYGCACHAVAHVGYGDSTNGYAACIYFYVPQLSGTGVIAADKYGGLTLQSKKLCFKGLPGGTYDIDTTYSTWTPPSDITQIKAVYLNISYVTYPNGTVIARSFLQGMPAKKVEIDFFSLLEQTPIFRYEYGTAYGGVLKDPSARTHPLTEKAPTGETIIMGLFDIHDAKFLLAVPYFPYSRYPYYIPVGVNIPMTACFNCHFVYEGQTGTAKVMNIGGVWKIGIPADVLNSVTDPHNIALPKAAESAGIVPNLSLVALIATATLLGGAFAIVKRRL</sequence>
<organism evidence="2 3">
    <name type="scientific">Pyrobaculum oguniense (strain DSM 13380 / JCM 10595 / TE7)</name>
    <dbReference type="NCBI Taxonomy" id="698757"/>
    <lineage>
        <taxon>Archaea</taxon>
        <taxon>Thermoproteota</taxon>
        <taxon>Thermoprotei</taxon>
        <taxon>Thermoproteales</taxon>
        <taxon>Thermoproteaceae</taxon>
        <taxon>Pyrobaculum</taxon>
    </lineage>
</organism>
<reference evidence="2 3" key="1">
    <citation type="journal article" date="2012" name="Stand. Genomic Sci.">
        <title>Complete genome sequence of Pyrobaculum oguniense.</title>
        <authorList>
            <person name="Bernick D.L."/>
            <person name="Karplus K."/>
            <person name="Lui L.M."/>
            <person name="Coker J.K."/>
            <person name="Murphy J.N."/>
            <person name="Chan P.P."/>
            <person name="Cozen A.E."/>
            <person name="Lowe T.M."/>
        </authorList>
    </citation>
    <scope>NUCLEOTIDE SEQUENCE [LARGE SCALE GENOMIC DNA]</scope>
    <source>
        <strain evidence="2 3">TE7</strain>
    </source>
</reference>
<keyword evidence="1" id="KW-0472">Membrane</keyword>
<dbReference type="eggNOG" id="arCOG12382">
    <property type="taxonomic scope" value="Archaea"/>
</dbReference>
<dbReference type="Proteomes" id="UP000009062">
    <property type="component" value="Chromosome"/>
</dbReference>
<dbReference type="EMBL" id="CP003316">
    <property type="protein sequence ID" value="AFA39458.1"/>
    <property type="molecule type" value="Genomic_DNA"/>
</dbReference>
<evidence type="ECO:0000256" key="1">
    <source>
        <dbReference type="SAM" id="Phobius"/>
    </source>
</evidence>
<dbReference type="HOGENOM" id="CLU_061326_0_0_2"/>
<keyword evidence="3" id="KW-1185">Reference proteome</keyword>
<dbReference type="AlphaFoldDB" id="H6QAH8"/>
<gene>
    <name evidence="2" type="ordered locus">Pogu_1431</name>
</gene>
<protein>
    <submittedName>
        <fullName evidence="2">Uncharacterized protein</fullName>
    </submittedName>
</protein>
<dbReference type="STRING" id="698757.Pogu_1431"/>